<reference evidence="5 6" key="1">
    <citation type="submission" date="2017-09" db="EMBL/GenBank/DDBJ databases">
        <title>Bacterial strain isolated from the female urinary microbiota.</title>
        <authorList>
            <person name="Thomas-White K."/>
            <person name="Kumar N."/>
            <person name="Forster S."/>
            <person name="Putonti C."/>
            <person name="Lawley T."/>
            <person name="Wolfe A.J."/>
        </authorList>
    </citation>
    <scope>NUCLEOTIDE SEQUENCE [LARGE SCALE GENOMIC DNA]</scope>
    <source>
        <strain evidence="5 6">UMB1301</strain>
    </source>
</reference>
<dbReference type="InterPro" id="IPR000182">
    <property type="entry name" value="GNAT_dom"/>
</dbReference>
<dbReference type="Gene3D" id="3.40.630.30">
    <property type="match status" value="1"/>
</dbReference>
<evidence type="ECO:0000256" key="1">
    <source>
        <dbReference type="ARBA" id="ARBA00022679"/>
    </source>
</evidence>
<comment type="caution">
    <text evidence="5">The sequence shown here is derived from an EMBL/GenBank/DDBJ whole genome shotgun (WGS) entry which is preliminary data.</text>
</comment>
<evidence type="ECO:0000256" key="3">
    <source>
        <dbReference type="ARBA" id="ARBA00038502"/>
    </source>
</evidence>
<evidence type="ECO:0000256" key="2">
    <source>
        <dbReference type="ARBA" id="ARBA00023315"/>
    </source>
</evidence>
<proteinExistence type="inferred from homology"/>
<gene>
    <name evidence="5" type="ORF">CJ199_02275</name>
</gene>
<comment type="similarity">
    <text evidence="3">Belongs to the acetyltransferase family. RimJ subfamily.</text>
</comment>
<dbReference type="AlphaFoldDB" id="A0A2N6VQ11"/>
<dbReference type="PANTHER" id="PTHR43792">
    <property type="entry name" value="GNAT FAMILY, PUTATIVE (AFU_ORTHOLOGUE AFUA_3G00765)-RELATED-RELATED"/>
    <property type="match status" value="1"/>
</dbReference>
<dbReference type="PROSITE" id="PS51186">
    <property type="entry name" value="GNAT"/>
    <property type="match status" value="1"/>
</dbReference>
<dbReference type="Pfam" id="PF13302">
    <property type="entry name" value="Acetyltransf_3"/>
    <property type="match status" value="1"/>
</dbReference>
<keyword evidence="1 5" id="KW-0808">Transferase</keyword>
<dbReference type="Proteomes" id="UP000235598">
    <property type="component" value="Unassembled WGS sequence"/>
</dbReference>
<dbReference type="GO" id="GO:0016747">
    <property type="term" value="F:acyltransferase activity, transferring groups other than amino-acyl groups"/>
    <property type="evidence" value="ECO:0007669"/>
    <property type="project" value="InterPro"/>
</dbReference>
<dbReference type="CDD" id="cd04301">
    <property type="entry name" value="NAT_SF"/>
    <property type="match status" value="1"/>
</dbReference>
<keyword evidence="2" id="KW-0012">Acyltransferase</keyword>
<evidence type="ECO:0000259" key="4">
    <source>
        <dbReference type="PROSITE" id="PS51186"/>
    </source>
</evidence>
<dbReference type="InterPro" id="IPR016181">
    <property type="entry name" value="Acyl_CoA_acyltransferase"/>
</dbReference>
<name>A0A2N6VQ11_9MICO</name>
<organism evidence="5 6">
    <name type="scientific">Brevibacterium paucivorans</name>
    <dbReference type="NCBI Taxonomy" id="170994"/>
    <lineage>
        <taxon>Bacteria</taxon>
        <taxon>Bacillati</taxon>
        <taxon>Actinomycetota</taxon>
        <taxon>Actinomycetes</taxon>
        <taxon>Micrococcales</taxon>
        <taxon>Brevibacteriaceae</taxon>
        <taxon>Brevibacterium</taxon>
    </lineage>
</organism>
<evidence type="ECO:0000313" key="5">
    <source>
        <dbReference type="EMBL" id="PMD06220.1"/>
    </source>
</evidence>
<protein>
    <submittedName>
        <fullName evidence="5">GNAT family N-acetyltransferase</fullName>
    </submittedName>
</protein>
<evidence type="ECO:0000313" key="6">
    <source>
        <dbReference type="Proteomes" id="UP000235598"/>
    </source>
</evidence>
<dbReference type="InterPro" id="IPR051531">
    <property type="entry name" value="N-acetyltransferase"/>
</dbReference>
<dbReference type="OrthoDB" id="9795188at2"/>
<sequence>MQPVEIETKRLVLRPLQPGDAQAICDICQDPQIQKWTMVPSPYLLSDAETFISLTTQWWESNQPTWIMLLKDAHTESATDAHAATTSAQVAGLISYNNPLIAGDRGEVGYWANPEHRGKDYTSEALNAIIDWGFELGLGAIGWRCEVHDGVPNYASARVAQKCGFVYDGTIRLEHTNKGKLYDSRFATLTPDDPRTDTGPWPD</sequence>
<dbReference type="EMBL" id="PNHK01000001">
    <property type="protein sequence ID" value="PMD06220.1"/>
    <property type="molecule type" value="Genomic_DNA"/>
</dbReference>
<dbReference type="SUPFAM" id="SSF55729">
    <property type="entry name" value="Acyl-CoA N-acyltransferases (Nat)"/>
    <property type="match status" value="1"/>
</dbReference>
<accession>A0A2N6VQ11</accession>
<feature type="domain" description="N-acetyltransferase" evidence="4">
    <location>
        <begin position="38"/>
        <end position="188"/>
    </location>
</feature>
<dbReference type="PANTHER" id="PTHR43792:SF8">
    <property type="entry name" value="[RIBOSOMAL PROTEIN US5]-ALANINE N-ACETYLTRANSFERASE"/>
    <property type="match status" value="1"/>
</dbReference>
<dbReference type="RefSeq" id="WP_102237872.1">
    <property type="nucleotide sequence ID" value="NZ_PNHK01000001.1"/>
</dbReference>